<keyword evidence="1" id="KW-0805">Transcription regulation</keyword>
<dbReference type="PROSITE" id="PS50987">
    <property type="entry name" value="HTH_ARSR_2"/>
    <property type="match status" value="1"/>
</dbReference>
<gene>
    <name evidence="5" type="ORF">A3841_17590</name>
</gene>
<evidence type="ECO:0000256" key="2">
    <source>
        <dbReference type="ARBA" id="ARBA00023125"/>
    </source>
</evidence>
<protein>
    <submittedName>
        <fullName evidence="5">Transcriptional regulator</fullName>
    </submittedName>
</protein>
<feature type="domain" description="HTH arsR-type" evidence="4">
    <location>
        <begin position="8"/>
        <end position="101"/>
    </location>
</feature>
<name>A0A1Q5PD54_9BACT</name>
<sequence length="101" mass="11537">MSSLKVRVDQKKLERAAYVLKCVAHPVRISIIDLLEQKERLTVSQLQEVLQVEQSLLSHHLTNMRDKGVVETKREGKNVYYSLSDSAITNIISCIHACKNF</sequence>
<organism evidence="5 6">
    <name type="scientific">Pontibacter flavimaris</name>
    <dbReference type="NCBI Taxonomy" id="1797110"/>
    <lineage>
        <taxon>Bacteria</taxon>
        <taxon>Pseudomonadati</taxon>
        <taxon>Bacteroidota</taxon>
        <taxon>Cytophagia</taxon>
        <taxon>Cytophagales</taxon>
        <taxon>Hymenobacteraceae</taxon>
        <taxon>Pontibacter</taxon>
    </lineage>
</organism>
<dbReference type="InterPro" id="IPR051011">
    <property type="entry name" value="Metal_resp_trans_reg"/>
</dbReference>
<dbReference type="Gene3D" id="1.10.10.10">
    <property type="entry name" value="Winged helix-like DNA-binding domain superfamily/Winged helix DNA-binding domain"/>
    <property type="match status" value="1"/>
</dbReference>
<dbReference type="Pfam" id="PF01022">
    <property type="entry name" value="HTH_5"/>
    <property type="match status" value="1"/>
</dbReference>
<dbReference type="OrthoDB" id="9802016at2"/>
<dbReference type="PANTHER" id="PTHR43132">
    <property type="entry name" value="ARSENICAL RESISTANCE OPERON REPRESSOR ARSR-RELATED"/>
    <property type="match status" value="1"/>
</dbReference>
<accession>A0A1Q5PD54</accession>
<dbReference type="PANTHER" id="PTHR43132:SF2">
    <property type="entry name" value="ARSENICAL RESISTANCE OPERON REPRESSOR ARSR-RELATED"/>
    <property type="match status" value="1"/>
</dbReference>
<dbReference type="SUPFAM" id="SSF46785">
    <property type="entry name" value="Winged helix' DNA-binding domain"/>
    <property type="match status" value="1"/>
</dbReference>
<dbReference type="EMBL" id="LVWA01000005">
    <property type="protein sequence ID" value="OKL40156.1"/>
    <property type="molecule type" value="Genomic_DNA"/>
</dbReference>
<evidence type="ECO:0000313" key="5">
    <source>
        <dbReference type="EMBL" id="OKL40156.1"/>
    </source>
</evidence>
<dbReference type="PRINTS" id="PR00778">
    <property type="entry name" value="HTHARSR"/>
</dbReference>
<dbReference type="SMART" id="SM00418">
    <property type="entry name" value="HTH_ARSR"/>
    <property type="match status" value="1"/>
</dbReference>
<dbReference type="InterPro" id="IPR001845">
    <property type="entry name" value="HTH_ArsR_DNA-bd_dom"/>
</dbReference>
<dbReference type="NCBIfam" id="NF033788">
    <property type="entry name" value="HTH_metalloreg"/>
    <property type="match status" value="1"/>
</dbReference>
<keyword evidence="6" id="KW-1185">Reference proteome</keyword>
<keyword evidence="2" id="KW-0238">DNA-binding</keyword>
<dbReference type="STRING" id="1797110.A3841_17590"/>
<proteinExistence type="predicted"/>
<evidence type="ECO:0000256" key="3">
    <source>
        <dbReference type="ARBA" id="ARBA00023163"/>
    </source>
</evidence>
<dbReference type="InterPro" id="IPR036388">
    <property type="entry name" value="WH-like_DNA-bd_sf"/>
</dbReference>
<dbReference type="InterPro" id="IPR011991">
    <property type="entry name" value="ArsR-like_HTH"/>
</dbReference>
<evidence type="ECO:0000313" key="6">
    <source>
        <dbReference type="Proteomes" id="UP000186551"/>
    </source>
</evidence>
<dbReference type="CDD" id="cd00090">
    <property type="entry name" value="HTH_ARSR"/>
    <property type="match status" value="1"/>
</dbReference>
<reference evidence="5 6" key="1">
    <citation type="submission" date="2016-03" db="EMBL/GenBank/DDBJ databases">
        <title>Genome sequence of Pontibacter sp. nov., of the family cytophagaceae, isolated from marine sediment of the Yellow Sea, China.</title>
        <authorList>
            <person name="Zhang G."/>
            <person name="Zhang R."/>
        </authorList>
    </citation>
    <scope>NUCLEOTIDE SEQUENCE [LARGE SCALE GENOMIC DNA]</scope>
    <source>
        <strain evidence="5 6">S10-8</strain>
    </source>
</reference>
<keyword evidence="3" id="KW-0804">Transcription</keyword>
<dbReference type="GO" id="GO:0003677">
    <property type="term" value="F:DNA binding"/>
    <property type="evidence" value="ECO:0007669"/>
    <property type="project" value="UniProtKB-KW"/>
</dbReference>
<dbReference type="InterPro" id="IPR036390">
    <property type="entry name" value="WH_DNA-bd_sf"/>
</dbReference>
<comment type="caution">
    <text evidence="5">The sequence shown here is derived from an EMBL/GenBank/DDBJ whole genome shotgun (WGS) entry which is preliminary data.</text>
</comment>
<dbReference type="RefSeq" id="WP_073852260.1">
    <property type="nucleotide sequence ID" value="NZ_LVWA01000005.1"/>
</dbReference>
<dbReference type="AlphaFoldDB" id="A0A1Q5PD54"/>
<dbReference type="Proteomes" id="UP000186551">
    <property type="component" value="Unassembled WGS sequence"/>
</dbReference>
<evidence type="ECO:0000259" key="4">
    <source>
        <dbReference type="PROSITE" id="PS50987"/>
    </source>
</evidence>
<evidence type="ECO:0000256" key="1">
    <source>
        <dbReference type="ARBA" id="ARBA00023015"/>
    </source>
</evidence>
<dbReference type="GO" id="GO:0003700">
    <property type="term" value="F:DNA-binding transcription factor activity"/>
    <property type="evidence" value="ECO:0007669"/>
    <property type="project" value="InterPro"/>
</dbReference>